<evidence type="ECO:0000256" key="7">
    <source>
        <dbReference type="ARBA" id="ARBA00023295"/>
    </source>
</evidence>
<evidence type="ECO:0000259" key="11">
    <source>
        <dbReference type="Pfam" id="PF08533"/>
    </source>
</evidence>
<keyword evidence="5 8" id="KW-0378">Hydrolase</keyword>
<dbReference type="SUPFAM" id="SSF52317">
    <property type="entry name" value="Class I glutamine amidotransferase-like"/>
    <property type="match status" value="1"/>
</dbReference>
<name>A0ABT9TZC5_PAEHA</name>
<feature type="domain" description="Beta-galactosidase C-terminal" evidence="11">
    <location>
        <begin position="605"/>
        <end position="662"/>
    </location>
</feature>
<protein>
    <recommendedName>
        <fullName evidence="3 8">Beta-galactosidase</fullName>
        <shortName evidence="8">Beta-gal</shortName>
        <ecNumber evidence="3 8">3.2.1.23</ecNumber>
    </recommendedName>
</protein>
<dbReference type="InterPro" id="IPR013529">
    <property type="entry name" value="Glyco_hydro_42_N"/>
</dbReference>
<dbReference type="PANTHER" id="PTHR36447:SF2">
    <property type="entry name" value="BETA-GALACTOSIDASE YESZ"/>
    <property type="match status" value="1"/>
</dbReference>
<evidence type="ECO:0000256" key="5">
    <source>
        <dbReference type="ARBA" id="ARBA00022801"/>
    </source>
</evidence>
<dbReference type="InterPro" id="IPR017853">
    <property type="entry name" value="GH"/>
</dbReference>
<dbReference type="InterPro" id="IPR029062">
    <property type="entry name" value="Class_I_gatase-like"/>
</dbReference>
<feature type="domain" description="Beta-galactosidase trimerisation" evidence="10">
    <location>
        <begin position="388"/>
        <end position="596"/>
    </location>
</feature>
<dbReference type="CDD" id="cd03143">
    <property type="entry name" value="A4_beta-galactosidase_middle_domain"/>
    <property type="match status" value="1"/>
</dbReference>
<dbReference type="Pfam" id="PF08533">
    <property type="entry name" value="Glyco_hydro_42C"/>
    <property type="match status" value="1"/>
</dbReference>
<evidence type="ECO:0000313" key="12">
    <source>
        <dbReference type="EMBL" id="MDQ0112727.1"/>
    </source>
</evidence>
<keyword evidence="6" id="KW-0862">Zinc</keyword>
<dbReference type="Gene3D" id="3.20.20.80">
    <property type="entry name" value="Glycosidases"/>
    <property type="match status" value="1"/>
</dbReference>
<dbReference type="Gene3D" id="3.40.50.880">
    <property type="match status" value="1"/>
</dbReference>
<proteinExistence type="inferred from homology"/>
<dbReference type="SUPFAM" id="SSF51445">
    <property type="entry name" value="(Trans)glycosidases"/>
    <property type="match status" value="1"/>
</dbReference>
<dbReference type="InterPro" id="IPR013738">
    <property type="entry name" value="Beta_galactosidase_Trimer"/>
</dbReference>
<dbReference type="EC" id="3.2.1.23" evidence="3 8"/>
<comment type="catalytic activity">
    <reaction evidence="1 8">
        <text>Hydrolysis of terminal non-reducing beta-D-galactose residues in beta-D-galactosides.</text>
        <dbReference type="EC" id="3.2.1.23"/>
    </reaction>
</comment>
<dbReference type="Proteomes" id="UP001229346">
    <property type="component" value="Unassembled WGS sequence"/>
</dbReference>
<dbReference type="RefSeq" id="WP_307203644.1">
    <property type="nucleotide sequence ID" value="NZ_JAUSSU010000004.1"/>
</dbReference>
<evidence type="ECO:0000313" key="13">
    <source>
        <dbReference type="Proteomes" id="UP001229346"/>
    </source>
</evidence>
<dbReference type="GO" id="GO:0004565">
    <property type="term" value="F:beta-galactosidase activity"/>
    <property type="evidence" value="ECO:0007669"/>
    <property type="project" value="UniProtKB-EC"/>
</dbReference>
<feature type="domain" description="Glycoside hydrolase family 42 N-terminal" evidence="9">
    <location>
        <begin position="11"/>
        <end position="369"/>
    </location>
</feature>
<evidence type="ECO:0000259" key="9">
    <source>
        <dbReference type="Pfam" id="PF02449"/>
    </source>
</evidence>
<dbReference type="PIRSF" id="PIRSF001084">
    <property type="entry name" value="B-galactosidase"/>
    <property type="match status" value="1"/>
</dbReference>
<comment type="caution">
    <text evidence="12">The sequence shown here is derived from an EMBL/GenBank/DDBJ whole genome shotgun (WGS) entry which is preliminary data.</text>
</comment>
<comment type="similarity">
    <text evidence="2 8">Belongs to the glycosyl hydrolase 42 family.</text>
</comment>
<keyword evidence="4" id="KW-0479">Metal-binding</keyword>
<dbReference type="EMBL" id="JAUSSU010000004">
    <property type="protein sequence ID" value="MDQ0112727.1"/>
    <property type="molecule type" value="Genomic_DNA"/>
</dbReference>
<reference evidence="12 13" key="1">
    <citation type="submission" date="2023-07" db="EMBL/GenBank/DDBJ databases">
        <title>Sorghum-associated microbial communities from plants grown in Nebraska, USA.</title>
        <authorList>
            <person name="Schachtman D."/>
        </authorList>
    </citation>
    <scope>NUCLEOTIDE SEQUENCE [LARGE SCALE GENOMIC DNA]</scope>
    <source>
        <strain evidence="12 13">CC482</strain>
    </source>
</reference>
<keyword evidence="7 8" id="KW-0326">Glycosidase</keyword>
<dbReference type="InterPro" id="IPR013739">
    <property type="entry name" value="Beta_galactosidase_C"/>
</dbReference>
<keyword evidence="13" id="KW-1185">Reference proteome</keyword>
<evidence type="ECO:0000256" key="4">
    <source>
        <dbReference type="ARBA" id="ARBA00022723"/>
    </source>
</evidence>
<evidence type="ECO:0000259" key="10">
    <source>
        <dbReference type="Pfam" id="PF08532"/>
    </source>
</evidence>
<evidence type="ECO:0000256" key="6">
    <source>
        <dbReference type="ARBA" id="ARBA00022833"/>
    </source>
</evidence>
<evidence type="ECO:0000256" key="8">
    <source>
        <dbReference type="PIRNR" id="PIRNR001084"/>
    </source>
</evidence>
<organism evidence="12 13">
    <name type="scientific">Paenibacillus harenae</name>
    <dbReference type="NCBI Taxonomy" id="306543"/>
    <lineage>
        <taxon>Bacteria</taxon>
        <taxon>Bacillati</taxon>
        <taxon>Bacillota</taxon>
        <taxon>Bacilli</taxon>
        <taxon>Bacillales</taxon>
        <taxon>Paenibacillaceae</taxon>
        <taxon>Paenibacillus</taxon>
    </lineage>
</organism>
<dbReference type="Pfam" id="PF08532">
    <property type="entry name" value="Glyco_hydro_42M"/>
    <property type="match status" value="1"/>
</dbReference>
<dbReference type="Pfam" id="PF02449">
    <property type="entry name" value="Glyco_hydro_42"/>
    <property type="match status" value="1"/>
</dbReference>
<gene>
    <name evidence="12" type="ORF">J2T15_002162</name>
</gene>
<dbReference type="InterPro" id="IPR003476">
    <property type="entry name" value="Glyco_hydro_42"/>
</dbReference>
<evidence type="ECO:0000256" key="1">
    <source>
        <dbReference type="ARBA" id="ARBA00001412"/>
    </source>
</evidence>
<sequence length="671" mass="74247">MSRKLYYGVAWYPELWEEEALAHDIAWMKEVGINVVRIGEFAWSTMEPSENAIDLTFFVQIIERLHAHGIDTIMCTPTATPPIWLSHGHPERMHVNERGEAMGHGSRQHACTNNGYFRTRSALITKHIAEAVGNLPGLIGWQLDNEFKAHVSECLCESCLSLWHNWLEDRYGRIERLNENWGTAIWSQRYESFEQVPQPGLAPFLHNASLKTMYQLFSMEKIAEFAGEQAAMIRSYSAAPITHNSSIAFHVDNEKLFQGLDFASYDTYASASNYAAYLINCDLWRTVKRGTPFWIMETSPSFSGSLESCSVPHPGGYVRAEAVAAYALGAEGFCYWHWRQHRTGCEQPHGSVLSAWGKPTIGFKNVLEASLAKEELEPLLLATVPMQAEAAMTYSDRAKAFFRTEPLRKLNYRGLVTEYYSRLLEMGIHRELIMEGAELRGYKLLLTPFLPSISPVFLERALAFVRNGGIWIAGPLTGGRTEEHTIHTNEALGQLEKLAGVETVYTYPIDGTGTVGQAFGLSASLGMWSAVFEPREPGAKSIGKIRNGGVAAGLSFITERAIGKGKLVLLGSMPVGEDGDAMLKRLFAYYAGEAGLKLRTDATSGTIVAPRQGDGYTLWVIVNMDGAGGSVTLPQEGTDALTQARLAAGQLTVGSYEYRIIRFAGDGCEPR</sequence>
<dbReference type="PANTHER" id="PTHR36447">
    <property type="entry name" value="BETA-GALACTOSIDASE GANA"/>
    <property type="match status" value="1"/>
</dbReference>
<evidence type="ECO:0000256" key="3">
    <source>
        <dbReference type="ARBA" id="ARBA00012756"/>
    </source>
</evidence>
<accession>A0ABT9TZC5</accession>
<evidence type="ECO:0000256" key="2">
    <source>
        <dbReference type="ARBA" id="ARBA00005940"/>
    </source>
</evidence>